<keyword evidence="2" id="KW-0540">Nuclease</keyword>
<feature type="domain" description="Endonuclease/exonuclease/phosphatase" evidence="1">
    <location>
        <begin position="550"/>
        <end position="778"/>
    </location>
</feature>
<keyword evidence="3" id="KW-1185">Reference proteome</keyword>
<dbReference type="Proteomes" id="UP000676169">
    <property type="component" value="Chromosome"/>
</dbReference>
<protein>
    <submittedName>
        <fullName evidence="2">Endonuclease/exonuclease/phosphatase family protein</fullName>
    </submittedName>
</protein>
<dbReference type="EMBL" id="CP073100">
    <property type="protein sequence ID" value="QUE53224.1"/>
    <property type="molecule type" value="Genomic_DNA"/>
</dbReference>
<dbReference type="InterPro" id="IPR017850">
    <property type="entry name" value="Alkaline_phosphatase_core_sf"/>
</dbReference>
<dbReference type="Gene3D" id="3.40.720.10">
    <property type="entry name" value="Alkaline Phosphatase, subunit A"/>
    <property type="match status" value="2"/>
</dbReference>
<dbReference type="Pfam" id="PF01663">
    <property type="entry name" value="Phosphodiest"/>
    <property type="match status" value="1"/>
</dbReference>
<evidence type="ECO:0000259" key="1">
    <source>
        <dbReference type="Pfam" id="PF03372"/>
    </source>
</evidence>
<evidence type="ECO:0000313" key="3">
    <source>
        <dbReference type="Proteomes" id="UP000676169"/>
    </source>
</evidence>
<dbReference type="Pfam" id="PF03372">
    <property type="entry name" value="Exo_endo_phos"/>
    <property type="match status" value="1"/>
</dbReference>
<dbReference type="GO" id="GO:0016020">
    <property type="term" value="C:membrane"/>
    <property type="evidence" value="ECO:0007669"/>
    <property type="project" value="GOC"/>
</dbReference>
<reference evidence="2" key="1">
    <citation type="submission" date="2021-04" db="EMBL/GenBank/DDBJ databases">
        <title>Luteolibacter sp. 32A isolated from the skin of an Anderson's salamander (Ambystoma andersonii).</title>
        <authorList>
            <person name="Spergser J."/>
            <person name="Busse H.-J."/>
        </authorList>
    </citation>
    <scope>NUCLEOTIDE SEQUENCE</scope>
    <source>
        <strain evidence="2">32A</strain>
    </source>
</reference>
<name>A0A975J3B5_9BACT</name>
<dbReference type="PANTHER" id="PTHR14859:SF15">
    <property type="entry name" value="ENDONUCLEASE_EXONUCLEASE_PHOSPHATASE DOMAIN-CONTAINING PROTEIN"/>
    <property type="match status" value="1"/>
</dbReference>
<proteinExistence type="predicted"/>
<dbReference type="GO" id="GO:0006506">
    <property type="term" value="P:GPI anchor biosynthetic process"/>
    <property type="evidence" value="ECO:0007669"/>
    <property type="project" value="TreeGrafter"/>
</dbReference>
<dbReference type="Gene3D" id="3.60.10.10">
    <property type="entry name" value="Endonuclease/exonuclease/phosphatase"/>
    <property type="match status" value="1"/>
</dbReference>
<dbReference type="InterPro" id="IPR036691">
    <property type="entry name" value="Endo/exonu/phosph_ase_sf"/>
</dbReference>
<organism evidence="2 3">
    <name type="scientific">Luteolibacter ambystomatis</name>
    <dbReference type="NCBI Taxonomy" id="2824561"/>
    <lineage>
        <taxon>Bacteria</taxon>
        <taxon>Pseudomonadati</taxon>
        <taxon>Verrucomicrobiota</taxon>
        <taxon>Verrucomicrobiia</taxon>
        <taxon>Verrucomicrobiales</taxon>
        <taxon>Verrucomicrobiaceae</taxon>
        <taxon>Luteolibacter</taxon>
    </lineage>
</organism>
<sequence length="790" mass="88007">MRWLRRKLNRTHWVAGLLGYELPRGETTEPGLIVLQVDGLSRRQLEKAMEDGRVPFLRKLVRRGHFQLESFYSGLPSTTPAVQAELFYGKKSAVPSFQFLDRATGKLRRMYEADSASDVEDELRRECGKPLLDGAHAYSDIYVAGAARSWFCSRDFALREIWKRVNVLKWLVLSALYFVKLLRIAGLAAVELVLAFVDVARGLFRNQDLRKELSFVPMRVIICSVVREFIRLHILLDIERGVRVIHANFLGYDEQAHRRGPGSAFAHWTLKGLDRTIRDIHHAAMASSYRDYEIVVYSDHGQEKTVPFARTSGRPLAEVVGEALSTGPASSFPVWTPAFPTVVGSTWDRCRGLLQREVPLESMAATCDPEKEIILTALGPIGHIYLPVKLGETERAMYATRLVEGGVPLVLLPAADGVIRAFDREGSWTLPGDERHLIGEDHPFLKEATEDLVGLCQHPNAGDLLVSGWRPGIPPVSFVLENGGHGGPGSEETHGFVLVPDRLERWHRGLRAGCLRPAELRSMLMRYLDLSSEEAVAHHTTPANGTLKVVTYNVHSCRGIDGKVRPERIARVINQLDPDVVALQEVDVHRLRTGHADQALAIARHLRMEHSFYSVLEEGSEGYGIAVFSKQPFEIQRSALLTQAARGKEARGAIWIKLPASDGRPAVHFINTHFGLARRERIIQAGELLGDEWLGAVAKDEPAILCGDFNSVPSSRVWQRLNERLPAASQGRTGQVARPTFPAHRPLLRLDHVFASSDLEVENVIIPSTPTSAVASDHLPLCVEFKIPTE</sequence>
<dbReference type="GO" id="GO:0004519">
    <property type="term" value="F:endonuclease activity"/>
    <property type="evidence" value="ECO:0007669"/>
    <property type="project" value="UniProtKB-KW"/>
</dbReference>
<evidence type="ECO:0000313" key="2">
    <source>
        <dbReference type="EMBL" id="QUE53224.1"/>
    </source>
</evidence>
<dbReference type="RefSeq" id="WP_211634566.1">
    <property type="nucleotide sequence ID" value="NZ_CP073100.1"/>
</dbReference>
<keyword evidence="2" id="KW-0255">Endonuclease</keyword>
<dbReference type="SUPFAM" id="SSF53649">
    <property type="entry name" value="Alkaline phosphatase-like"/>
    <property type="match status" value="1"/>
</dbReference>
<keyword evidence="2" id="KW-0378">Hydrolase</keyword>
<gene>
    <name evidence="2" type="ORF">KBB96_10060</name>
</gene>
<dbReference type="PANTHER" id="PTHR14859">
    <property type="entry name" value="CALCOFLUOR WHITE HYPERSENSITIVE PROTEIN PRECURSOR"/>
    <property type="match status" value="1"/>
</dbReference>
<dbReference type="AlphaFoldDB" id="A0A975J3B5"/>
<accession>A0A975J3B5</accession>
<dbReference type="InterPro" id="IPR002591">
    <property type="entry name" value="Phosphodiest/P_Trfase"/>
</dbReference>
<dbReference type="InterPro" id="IPR051916">
    <property type="entry name" value="GPI-anchor_lipid_remodeler"/>
</dbReference>
<dbReference type="InterPro" id="IPR005135">
    <property type="entry name" value="Endo/exonuclease/phosphatase"/>
</dbReference>
<dbReference type="SUPFAM" id="SSF56219">
    <property type="entry name" value="DNase I-like"/>
    <property type="match status" value="1"/>
</dbReference>
<dbReference type="KEGG" id="lamb:KBB96_10060"/>